<dbReference type="AlphaFoldDB" id="A0A1Y5FI91"/>
<dbReference type="InterPro" id="IPR007963">
    <property type="entry name" value="Peptidase_M61_catalytic"/>
</dbReference>
<comment type="caution">
    <text evidence="3">The sequence shown here is derived from an EMBL/GenBank/DDBJ whole genome shotgun (WGS) entry which is preliminary data.</text>
</comment>
<dbReference type="PIRSF" id="PIRSF016493">
    <property type="entry name" value="Glycyl_aminpptds"/>
    <property type="match status" value="1"/>
</dbReference>
<protein>
    <recommendedName>
        <fullName evidence="5">PDZ domain-containing protein</fullName>
    </recommendedName>
</protein>
<feature type="domain" description="Peptidase M61 N-terminal" evidence="2">
    <location>
        <begin position="4"/>
        <end position="179"/>
    </location>
</feature>
<evidence type="ECO:0000259" key="1">
    <source>
        <dbReference type="Pfam" id="PF05299"/>
    </source>
</evidence>
<evidence type="ECO:0000259" key="2">
    <source>
        <dbReference type="Pfam" id="PF17899"/>
    </source>
</evidence>
<evidence type="ECO:0008006" key="5">
    <source>
        <dbReference type="Google" id="ProtNLM"/>
    </source>
</evidence>
<name>A0A1Y5FI91_9BACT</name>
<dbReference type="Pfam" id="PF17899">
    <property type="entry name" value="Peptidase_M61_N"/>
    <property type="match status" value="1"/>
</dbReference>
<proteinExistence type="predicted"/>
<dbReference type="Pfam" id="PF05299">
    <property type="entry name" value="Peptidase_M61"/>
    <property type="match status" value="1"/>
</dbReference>
<evidence type="ECO:0000313" key="3">
    <source>
        <dbReference type="EMBL" id="OUR99904.1"/>
    </source>
</evidence>
<dbReference type="EMBL" id="MAAO01000002">
    <property type="protein sequence ID" value="OUR99904.1"/>
    <property type="molecule type" value="Genomic_DNA"/>
</dbReference>
<reference evidence="4" key="1">
    <citation type="journal article" date="2017" name="Proc. Natl. Acad. Sci. U.S.A.">
        <title>Simulation of Deepwater Horizon oil plume reveals substrate specialization within a complex community of hydrocarbon-degraders.</title>
        <authorList>
            <person name="Hu P."/>
            <person name="Dubinsky E.A."/>
            <person name="Probst A.J."/>
            <person name="Wang J."/>
            <person name="Sieber C.M.K."/>
            <person name="Tom L.M."/>
            <person name="Gardinali P."/>
            <person name="Banfield J.F."/>
            <person name="Atlas R.M."/>
            <person name="Andersen G.L."/>
        </authorList>
    </citation>
    <scope>NUCLEOTIDE SEQUENCE [LARGE SCALE GENOMIC DNA]</scope>
</reference>
<dbReference type="InterPro" id="IPR024191">
    <property type="entry name" value="Peptidase_M61"/>
</dbReference>
<dbReference type="Gene3D" id="2.60.40.3650">
    <property type="match status" value="1"/>
</dbReference>
<sequence>MNLKYKINIEKPETHYLSVTITGARNKTDDKLSFFIPSWSPGSYLMREYGKNIRNFKALNAVGEYYQFMQTDKGVYEVDFKNSLLNGDNSQFEISYDVFCHELTVRTSHIDLSHAFIHGPSVFMGIVGVDLVEPSVEINFPPLWSKISTGLRDISIKPEVFIYSASNYDDLIDSPIEIGCQETDGFRVAGIDHELSWYGSTMPHDHDLKKDIKTIVETISDTMGDIPYEKYTFMTHFAPGLFGGLEHKNSTALQYSSTSMVDRKGYIDWLELVAHEYFHTWNVKRIRPLELGPFDYLSEAMTRMHWLTEGLTSFMDQLFVHRAGLCTQEEYLERMKVNLNRYFSIPGRKFHSLEDSSFNSWIKLYRPDENSNNSTISYYLKGGLVFFVLNILLKRNDSCINDLLSLLWKRYLENPAVGMIDSEVYKMIDSLAGEKVKDEFAHMIRSTEEIDFEKYLKVMGVKVEYTEESKPWIGITPRYDAENVKIKNVILDSPAHKFGLNAEDEIIAIEGMRIHKGNFSEHEKFLKINTTYTFTVSRLGYIVTVPVLIEKAPRIIKSLKSLNESLTESFLK</sequence>
<dbReference type="InterPro" id="IPR036034">
    <property type="entry name" value="PDZ_sf"/>
</dbReference>
<dbReference type="SUPFAM" id="SSF50156">
    <property type="entry name" value="PDZ domain-like"/>
    <property type="match status" value="1"/>
</dbReference>
<dbReference type="InterPro" id="IPR027268">
    <property type="entry name" value="Peptidase_M4/M1_CTD_sf"/>
</dbReference>
<dbReference type="Proteomes" id="UP000196531">
    <property type="component" value="Unassembled WGS sequence"/>
</dbReference>
<dbReference type="SUPFAM" id="SSF55486">
    <property type="entry name" value="Metalloproteases ('zincins'), catalytic domain"/>
    <property type="match status" value="1"/>
</dbReference>
<dbReference type="Gene3D" id="2.30.42.10">
    <property type="match status" value="1"/>
</dbReference>
<evidence type="ECO:0000313" key="4">
    <source>
        <dbReference type="Proteomes" id="UP000196531"/>
    </source>
</evidence>
<gene>
    <name evidence="3" type="ORF">A9Q84_02420</name>
</gene>
<dbReference type="InterPro" id="IPR040756">
    <property type="entry name" value="Peptidase_M61_N"/>
</dbReference>
<dbReference type="Gene3D" id="1.10.390.10">
    <property type="entry name" value="Neutral Protease Domain 2"/>
    <property type="match status" value="1"/>
</dbReference>
<accession>A0A1Y5FI91</accession>
<organism evidence="3 4">
    <name type="scientific">Halobacteriovorax marinus</name>
    <dbReference type="NCBI Taxonomy" id="97084"/>
    <lineage>
        <taxon>Bacteria</taxon>
        <taxon>Pseudomonadati</taxon>
        <taxon>Bdellovibrionota</taxon>
        <taxon>Bacteriovoracia</taxon>
        <taxon>Bacteriovoracales</taxon>
        <taxon>Halobacteriovoraceae</taxon>
        <taxon>Halobacteriovorax</taxon>
    </lineage>
</organism>
<feature type="domain" description="Peptidase M61 catalytic" evidence="1">
    <location>
        <begin position="270"/>
        <end position="385"/>
    </location>
</feature>